<accession>A0A4V2Q0D4</accession>
<evidence type="ECO:0000313" key="3">
    <source>
        <dbReference type="Proteomes" id="UP000294545"/>
    </source>
</evidence>
<protein>
    <submittedName>
        <fullName evidence="2">Uncharacterized protein</fullName>
    </submittedName>
</protein>
<dbReference type="AlphaFoldDB" id="A0A4V2Q0D4"/>
<comment type="caution">
    <text evidence="2">The sequence shown here is derived from an EMBL/GenBank/DDBJ whole genome shotgun (WGS) entry which is preliminary data.</text>
</comment>
<keyword evidence="3" id="KW-1185">Reference proteome</keyword>
<feature type="transmembrane region" description="Helical" evidence="1">
    <location>
        <begin position="28"/>
        <end position="61"/>
    </location>
</feature>
<gene>
    <name evidence="2" type="ORF">EDC19_1554</name>
</gene>
<keyword evidence="1" id="KW-0812">Transmembrane</keyword>
<evidence type="ECO:0000256" key="1">
    <source>
        <dbReference type="SAM" id="Phobius"/>
    </source>
</evidence>
<keyword evidence="1" id="KW-1133">Transmembrane helix</keyword>
<name>A0A4V2Q0D4_9FIRM</name>
<feature type="transmembrane region" description="Helical" evidence="1">
    <location>
        <begin position="68"/>
        <end position="85"/>
    </location>
</feature>
<keyword evidence="1" id="KW-0472">Membrane</keyword>
<dbReference type="RefSeq" id="WP_132282268.1">
    <property type="nucleotide sequence ID" value="NZ_SMGQ01000012.1"/>
</dbReference>
<sequence length="86" mass="9046">MSEENTTTEEVVVPKKTSLISEGMGSTLALLGILFGFIALMLQNFLMGGLGLALGIVTFIFSPVKKTAALCLVLSAGALYLAYTML</sequence>
<organism evidence="2 3">
    <name type="scientific">Natranaerovirga hydrolytica</name>
    <dbReference type="NCBI Taxonomy" id="680378"/>
    <lineage>
        <taxon>Bacteria</taxon>
        <taxon>Bacillati</taxon>
        <taxon>Bacillota</taxon>
        <taxon>Clostridia</taxon>
        <taxon>Lachnospirales</taxon>
        <taxon>Natranaerovirgaceae</taxon>
        <taxon>Natranaerovirga</taxon>
    </lineage>
</organism>
<dbReference type="Proteomes" id="UP000294545">
    <property type="component" value="Unassembled WGS sequence"/>
</dbReference>
<reference evidence="2 3" key="1">
    <citation type="submission" date="2019-03" db="EMBL/GenBank/DDBJ databases">
        <title>Genomic Encyclopedia of Type Strains, Phase IV (KMG-IV): sequencing the most valuable type-strain genomes for metagenomic binning, comparative biology and taxonomic classification.</title>
        <authorList>
            <person name="Goeker M."/>
        </authorList>
    </citation>
    <scope>NUCLEOTIDE SEQUENCE [LARGE SCALE GENOMIC DNA]</scope>
    <source>
        <strain evidence="2 3">DSM 24176</strain>
    </source>
</reference>
<evidence type="ECO:0000313" key="2">
    <source>
        <dbReference type="EMBL" id="TCK93361.1"/>
    </source>
</evidence>
<dbReference type="EMBL" id="SMGQ01000012">
    <property type="protein sequence ID" value="TCK93361.1"/>
    <property type="molecule type" value="Genomic_DNA"/>
</dbReference>
<proteinExistence type="predicted"/>